<dbReference type="EnsemblPlants" id="PGSC0003DMT400091118">
    <property type="protein sequence ID" value="PGSC0003DMT400091118"/>
    <property type="gene ID" value="PGSC0003DMG400040689"/>
</dbReference>
<keyword evidence="3" id="KW-1185">Reference proteome</keyword>
<organism evidence="2 3">
    <name type="scientific">Solanum tuberosum</name>
    <name type="common">Potato</name>
    <dbReference type="NCBI Taxonomy" id="4113"/>
    <lineage>
        <taxon>Eukaryota</taxon>
        <taxon>Viridiplantae</taxon>
        <taxon>Streptophyta</taxon>
        <taxon>Embryophyta</taxon>
        <taxon>Tracheophyta</taxon>
        <taxon>Spermatophyta</taxon>
        <taxon>Magnoliopsida</taxon>
        <taxon>eudicotyledons</taxon>
        <taxon>Gunneridae</taxon>
        <taxon>Pentapetalae</taxon>
        <taxon>asterids</taxon>
        <taxon>lamiids</taxon>
        <taxon>Solanales</taxon>
        <taxon>Solanaceae</taxon>
        <taxon>Solanoideae</taxon>
        <taxon>Solaneae</taxon>
        <taxon>Solanum</taxon>
    </lineage>
</organism>
<evidence type="ECO:0000313" key="3">
    <source>
        <dbReference type="Proteomes" id="UP000011115"/>
    </source>
</evidence>
<proteinExistence type="predicted"/>
<name>M1DLX2_SOLTU</name>
<evidence type="ECO:0000256" key="1">
    <source>
        <dbReference type="SAM" id="MobiDB-lite"/>
    </source>
</evidence>
<dbReference type="HOGENOM" id="CLU_2030789_0_0_1"/>
<sequence length="122" mass="13234">MRVGETVIESGGIVIPLGKKEMMRRIGAAGLILRVRVEKWHVGQFDMARTNLEDSGMPPRKRARDIIINEGEAVPSKMGKQAPPKGGKGKGKAPVAKRPEDNSCSDGESAQSQPLFLEPEDD</sequence>
<dbReference type="InParanoid" id="M1DLX2"/>
<dbReference type="PaxDb" id="4113-PGSC0003DMT400091118"/>
<evidence type="ECO:0000313" key="2">
    <source>
        <dbReference type="EnsemblPlants" id="PGSC0003DMT400091118"/>
    </source>
</evidence>
<feature type="compositionally biased region" description="Polar residues" evidence="1">
    <location>
        <begin position="102"/>
        <end position="114"/>
    </location>
</feature>
<reference evidence="2" key="2">
    <citation type="submission" date="2015-06" db="UniProtKB">
        <authorList>
            <consortium name="EnsemblPlants"/>
        </authorList>
    </citation>
    <scope>IDENTIFICATION</scope>
    <source>
        <strain evidence="2">DM1-3 516 R44</strain>
    </source>
</reference>
<reference evidence="3" key="1">
    <citation type="journal article" date="2011" name="Nature">
        <title>Genome sequence and analysis of the tuber crop potato.</title>
        <authorList>
            <consortium name="The Potato Genome Sequencing Consortium"/>
        </authorList>
    </citation>
    <scope>NUCLEOTIDE SEQUENCE [LARGE SCALE GENOMIC DNA]</scope>
    <source>
        <strain evidence="3">cv. DM1-3 516 R44</strain>
    </source>
</reference>
<dbReference type="Gramene" id="PGSC0003DMT400091118">
    <property type="protein sequence ID" value="PGSC0003DMT400091118"/>
    <property type="gene ID" value="PGSC0003DMG400040689"/>
</dbReference>
<dbReference type="Proteomes" id="UP000011115">
    <property type="component" value="Unassembled WGS sequence"/>
</dbReference>
<protein>
    <submittedName>
        <fullName evidence="2">Uncharacterized protein</fullName>
    </submittedName>
</protein>
<dbReference type="AlphaFoldDB" id="M1DLX2"/>
<feature type="region of interest" description="Disordered" evidence="1">
    <location>
        <begin position="70"/>
        <end position="122"/>
    </location>
</feature>
<accession>M1DLX2</accession>